<dbReference type="EMBL" id="BGPR01007205">
    <property type="protein sequence ID" value="GBN25135.1"/>
    <property type="molecule type" value="Genomic_DNA"/>
</dbReference>
<dbReference type="AlphaFoldDB" id="A0A4Y2MDC7"/>
<reference evidence="1 2" key="1">
    <citation type="journal article" date="2019" name="Sci. Rep.">
        <title>Orb-weaving spider Araneus ventricosus genome elucidates the spidroin gene catalogue.</title>
        <authorList>
            <person name="Kono N."/>
            <person name="Nakamura H."/>
            <person name="Ohtoshi R."/>
            <person name="Moran D.A.P."/>
            <person name="Shinohara A."/>
            <person name="Yoshida Y."/>
            <person name="Fujiwara M."/>
            <person name="Mori M."/>
            <person name="Tomita M."/>
            <person name="Arakawa K."/>
        </authorList>
    </citation>
    <scope>NUCLEOTIDE SEQUENCE [LARGE SCALE GENOMIC DNA]</scope>
</reference>
<keyword evidence="2" id="KW-1185">Reference proteome</keyword>
<comment type="caution">
    <text evidence="1">The sequence shown here is derived from an EMBL/GenBank/DDBJ whole genome shotgun (WGS) entry which is preliminary data.</text>
</comment>
<name>A0A4Y2MDC7_ARAVE</name>
<protein>
    <submittedName>
        <fullName evidence="1">Uncharacterized protein</fullName>
    </submittedName>
</protein>
<evidence type="ECO:0000313" key="2">
    <source>
        <dbReference type="Proteomes" id="UP000499080"/>
    </source>
</evidence>
<evidence type="ECO:0000313" key="1">
    <source>
        <dbReference type="EMBL" id="GBN25135.1"/>
    </source>
</evidence>
<sequence length="125" mass="14534">MAHAGYLGNELADHYAKIATTSGDEMDIPDPYSYVKFTIEEHIIEEWGKYWPNDDSEAGRRIRRKLGDADHYAFDCIRTERYHLQKNHQIILKESGLNLCSLNETRVNSVRRTVLPTMPRKHVFG</sequence>
<proteinExistence type="predicted"/>
<gene>
    <name evidence="1" type="ORF">AVEN_200187_1</name>
</gene>
<accession>A0A4Y2MDC7</accession>
<dbReference type="Proteomes" id="UP000499080">
    <property type="component" value="Unassembled WGS sequence"/>
</dbReference>
<organism evidence="1 2">
    <name type="scientific">Araneus ventricosus</name>
    <name type="common">Orbweaver spider</name>
    <name type="synonym">Epeira ventricosa</name>
    <dbReference type="NCBI Taxonomy" id="182803"/>
    <lineage>
        <taxon>Eukaryota</taxon>
        <taxon>Metazoa</taxon>
        <taxon>Ecdysozoa</taxon>
        <taxon>Arthropoda</taxon>
        <taxon>Chelicerata</taxon>
        <taxon>Arachnida</taxon>
        <taxon>Araneae</taxon>
        <taxon>Araneomorphae</taxon>
        <taxon>Entelegynae</taxon>
        <taxon>Araneoidea</taxon>
        <taxon>Araneidae</taxon>
        <taxon>Araneus</taxon>
    </lineage>
</organism>